<organism evidence="7 8">
    <name type="scientific">Bianquea renquensis</name>
    <dbReference type="NCBI Taxonomy" id="2763661"/>
    <lineage>
        <taxon>Bacteria</taxon>
        <taxon>Bacillati</taxon>
        <taxon>Bacillota</taxon>
        <taxon>Clostridia</taxon>
        <taxon>Eubacteriales</taxon>
        <taxon>Bianqueaceae</taxon>
        <taxon>Bianquea</taxon>
    </lineage>
</organism>
<dbReference type="InterPro" id="IPR050422">
    <property type="entry name" value="X-Pro_aminopeptidase_P"/>
</dbReference>
<keyword evidence="7" id="KW-0031">Aminopeptidase</keyword>
<gene>
    <name evidence="7" type="ORF">H8730_01805</name>
</gene>
<feature type="domain" description="Peptidase M24" evidence="4">
    <location>
        <begin position="309"/>
        <end position="525"/>
    </location>
</feature>
<dbReference type="InterPro" id="IPR033740">
    <property type="entry name" value="Pept_M24B"/>
</dbReference>
<dbReference type="FunFam" id="3.90.230.10:FF:000009">
    <property type="entry name" value="xaa-Pro aminopeptidase 2"/>
    <property type="match status" value="1"/>
</dbReference>
<evidence type="ECO:0000259" key="6">
    <source>
        <dbReference type="Pfam" id="PF16188"/>
    </source>
</evidence>
<dbReference type="SUPFAM" id="SSF55920">
    <property type="entry name" value="Creatinase/aminopeptidase"/>
    <property type="match status" value="1"/>
</dbReference>
<keyword evidence="8" id="KW-1185">Reference proteome</keyword>
<dbReference type="PANTHER" id="PTHR43763">
    <property type="entry name" value="XAA-PRO AMINOPEPTIDASE 1"/>
    <property type="match status" value="1"/>
</dbReference>
<proteinExistence type="inferred from homology"/>
<dbReference type="GO" id="GO:0070006">
    <property type="term" value="F:metalloaminopeptidase activity"/>
    <property type="evidence" value="ECO:0007669"/>
    <property type="project" value="InterPro"/>
</dbReference>
<dbReference type="Proteomes" id="UP000657006">
    <property type="component" value="Unassembled WGS sequence"/>
</dbReference>
<dbReference type="Gene3D" id="3.90.230.10">
    <property type="entry name" value="Creatinase/methionine aminopeptidase superfamily"/>
    <property type="match status" value="1"/>
</dbReference>
<dbReference type="GO" id="GO:0046872">
    <property type="term" value="F:metal ion binding"/>
    <property type="evidence" value="ECO:0007669"/>
    <property type="project" value="UniProtKB-KW"/>
</dbReference>
<dbReference type="Pfam" id="PF00557">
    <property type="entry name" value="Peptidase_M24"/>
    <property type="match status" value="1"/>
</dbReference>
<evidence type="ECO:0000256" key="2">
    <source>
        <dbReference type="ARBA" id="ARBA00022723"/>
    </source>
</evidence>
<reference evidence="7" key="1">
    <citation type="submission" date="2020-08" db="EMBL/GenBank/DDBJ databases">
        <title>Genome public.</title>
        <authorList>
            <person name="Liu C."/>
            <person name="Sun Q."/>
        </authorList>
    </citation>
    <scope>NUCLEOTIDE SEQUENCE</scope>
    <source>
        <strain evidence="7">NSJ-32</strain>
    </source>
</reference>
<dbReference type="FunFam" id="3.40.350.10:FF:000003">
    <property type="entry name" value="Xaa-pro aminopeptidase P"/>
    <property type="match status" value="1"/>
</dbReference>
<evidence type="ECO:0000256" key="1">
    <source>
        <dbReference type="ARBA" id="ARBA00008766"/>
    </source>
</evidence>
<keyword evidence="3" id="KW-0378">Hydrolase</keyword>
<keyword evidence="2" id="KW-0479">Metal-binding</keyword>
<comment type="caution">
    <text evidence="7">The sequence shown here is derived from an EMBL/GenBank/DDBJ whole genome shotgun (WGS) entry which is preliminary data.</text>
</comment>
<dbReference type="InterPro" id="IPR029149">
    <property type="entry name" value="Creatin/AminoP/Spt16_N"/>
</dbReference>
<dbReference type="Gene3D" id="3.40.350.10">
    <property type="entry name" value="Creatinase/prolidase N-terminal domain"/>
    <property type="match status" value="2"/>
</dbReference>
<dbReference type="PANTHER" id="PTHR43763:SF6">
    <property type="entry name" value="XAA-PRO AMINOPEPTIDASE 1"/>
    <property type="match status" value="1"/>
</dbReference>
<dbReference type="InterPro" id="IPR000994">
    <property type="entry name" value="Pept_M24"/>
</dbReference>
<evidence type="ECO:0000259" key="5">
    <source>
        <dbReference type="Pfam" id="PF01321"/>
    </source>
</evidence>
<dbReference type="GO" id="GO:0005737">
    <property type="term" value="C:cytoplasm"/>
    <property type="evidence" value="ECO:0007669"/>
    <property type="project" value="UniProtKB-ARBA"/>
</dbReference>
<dbReference type="InterPro" id="IPR000587">
    <property type="entry name" value="Creatinase_N"/>
</dbReference>
<dbReference type="SUPFAM" id="SSF53092">
    <property type="entry name" value="Creatinase/prolidase N-terminal domain"/>
    <property type="match status" value="1"/>
</dbReference>
<protein>
    <submittedName>
        <fullName evidence="7">Aminopeptidase P family protein</fullName>
    </submittedName>
</protein>
<evidence type="ECO:0000313" key="7">
    <source>
        <dbReference type="EMBL" id="MBC8542281.1"/>
    </source>
</evidence>
<dbReference type="InterPro" id="IPR032416">
    <property type="entry name" value="Peptidase_M24_C"/>
</dbReference>
<dbReference type="Pfam" id="PF16189">
    <property type="entry name" value="Creatinase_N_2"/>
    <property type="match status" value="1"/>
</dbReference>
<dbReference type="AlphaFoldDB" id="A0A926DPS6"/>
<feature type="domain" description="Peptidase M24 C-terminal" evidence="6">
    <location>
        <begin position="535"/>
        <end position="590"/>
    </location>
</feature>
<name>A0A926DPS6_9FIRM</name>
<comment type="similarity">
    <text evidence="1">Belongs to the peptidase M24B family.</text>
</comment>
<accession>A0A926DPS6</accession>
<keyword evidence="7" id="KW-0645">Protease</keyword>
<feature type="domain" description="Creatinase N-terminal" evidence="5">
    <location>
        <begin position="6"/>
        <end position="134"/>
    </location>
</feature>
<dbReference type="RefSeq" id="WP_177718652.1">
    <property type="nucleotide sequence ID" value="NZ_JACRSQ010000002.1"/>
</dbReference>
<dbReference type="CDD" id="cd01085">
    <property type="entry name" value="APP"/>
    <property type="match status" value="1"/>
</dbReference>
<sequence>MAGKERVEALRLRMRQEQIDTYIIPTEDDHQSEYVADYWKVRQWLSGFTGSAGTLVVTQEAAGLWTDGRYYIQAEAQLQGTDISLFRAGEPGVPSYMAWVKDHTPAGGTVGFDGRTFSAAAVKSMKRLFQDKQLKLDGSKDLAGALWEDRPALPGGMVTDLPVEYAGETRADKLRRLRTHMEAQNEAYWILASLDAIAWLFNIRGADVRHTPVVYAYACIGRTGAALFVDSAKIPSALALALLEDQVVVEPYDGLPEFLSKQPEGCVAYDPKELNQRLREAIPVLWPTKEEGNPIVGMKALKNSIEQAHIREAHRKDGAAMIRFIRWVKETVRREPGQITESVAAQYLDTLRSETEGCLGPSFDTIVGYNANGAIVHYTPEETTCAALYPEGLLLVDSGGQYWGGTTDITRTIALGPLTDAMREAYTLVLKGHIALSRAVFPYGTAGCNLDVLARRPLWERGKDFKHGTGHGVGYFLSVHEKPQRFSQAVGGSVKLEEGMLTSNEPGYYEEGQYGIRIENLVLTQERETTPWGRFFELETVTLCPYEWDAIDETLLQPDEMQWLFEYQRRVLEEVGPLLTEEERNWVLQEYHLPYRQKNELPLTSV</sequence>
<dbReference type="Pfam" id="PF01321">
    <property type="entry name" value="Creatinase_N"/>
    <property type="match status" value="1"/>
</dbReference>
<evidence type="ECO:0000313" key="8">
    <source>
        <dbReference type="Proteomes" id="UP000657006"/>
    </source>
</evidence>
<evidence type="ECO:0000256" key="3">
    <source>
        <dbReference type="ARBA" id="ARBA00022801"/>
    </source>
</evidence>
<evidence type="ECO:0000259" key="4">
    <source>
        <dbReference type="Pfam" id="PF00557"/>
    </source>
</evidence>
<dbReference type="EMBL" id="JACRSQ010000002">
    <property type="protein sequence ID" value="MBC8542281.1"/>
    <property type="molecule type" value="Genomic_DNA"/>
</dbReference>
<dbReference type="InterPro" id="IPR036005">
    <property type="entry name" value="Creatinase/aminopeptidase-like"/>
</dbReference>
<dbReference type="Pfam" id="PF16188">
    <property type="entry name" value="Peptidase_M24_C"/>
    <property type="match status" value="1"/>
</dbReference>